<dbReference type="RefSeq" id="WP_095595026.1">
    <property type="nucleotide sequence ID" value="NZ_BMKN01000002.1"/>
</dbReference>
<dbReference type="OrthoDB" id="7776850at2"/>
<organism evidence="6 7">
    <name type="scientific">Actibacterium pelagium</name>
    <dbReference type="NCBI Taxonomy" id="2029103"/>
    <lineage>
        <taxon>Bacteria</taxon>
        <taxon>Pseudomonadati</taxon>
        <taxon>Pseudomonadota</taxon>
        <taxon>Alphaproteobacteria</taxon>
        <taxon>Rhodobacterales</taxon>
        <taxon>Roseobacteraceae</taxon>
        <taxon>Actibacterium</taxon>
    </lineage>
</organism>
<evidence type="ECO:0000313" key="7">
    <source>
        <dbReference type="Proteomes" id="UP000606730"/>
    </source>
</evidence>
<evidence type="ECO:0000313" key="6">
    <source>
        <dbReference type="EMBL" id="GGE50534.1"/>
    </source>
</evidence>
<dbReference type="GO" id="GO:0000976">
    <property type="term" value="F:transcription cis-regulatory region binding"/>
    <property type="evidence" value="ECO:0007669"/>
    <property type="project" value="TreeGrafter"/>
</dbReference>
<dbReference type="PANTHER" id="PTHR30126:SF40">
    <property type="entry name" value="HTH-TYPE TRANSCRIPTIONAL REGULATOR GLTR"/>
    <property type="match status" value="1"/>
</dbReference>
<name>A0A917AG33_9RHOB</name>
<feature type="domain" description="HTH lysR-type" evidence="5">
    <location>
        <begin position="8"/>
        <end position="65"/>
    </location>
</feature>
<proteinExistence type="inferred from homology"/>
<dbReference type="Gene3D" id="1.10.10.10">
    <property type="entry name" value="Winged helix-like DNA-binding domain superfamily/Winged helix DNA-binding domain"/>
    <property type="match status" value="1"/>
</dbReference>
<dbReference type="FunFam" id="1.10.10.10:FF:000001">
    <property type="entry name" value="LysR family transcriptional regulator"/>
    <property type="match status" value="1"/>
</dbReference>
<comment type="caution">
    <text evidence="6">The sequence shown here is derived from an EMBL/GenBank/DDBJ whole genome shotgun (WGS) entry which is preliminary data.</text>
</comment>
<dbReference type="Pfam" id="PF00126">
    <property type="entry name" value="HTH_1"/>
    <property type="match status" value="1"/>
</dbReference>
<dbReference type="InterPro" id="IPR036388">
    <property type="entry name" value="WH-like_DNA-bd_sf"/>
</dbReference>
<keyword evidence="4" id="KW-0804">Transcription</keyword>
<evidence type="ECO:0000256" key="1">
    <source>
        <dbReference type="ARBA" id="ARBA00009437"/>
    </source>
</evidence>
<dbReference type="Gene3D" id="3.40.190.10">
    <property type="entry name" value="Periplasmic binding protein-like II"/>
    <property type="match status" value="2"/>
</dbReference>
<dbReference type="AlphaFoldDB" id="A0A917AG33"/>
<keyword evidence="2" id="KW-0805">Transcription regulation</keyword>
<dbReference type="PANTHER" id="PTHR30126">
    <property type="entry name" value="HTH-TYPE TRANSCRIPTIONAL REGULATOR"/>
    <property type="match status" value="1"/>
</dbReference>
<dbReference type="EMBL" id="BMKN01000002">
    <property type="protein sequence ID" value="GGE50534.1"/>
    <property type="molecule type" value="Genomic_DNA"/>
</dbReference>
<dbReference type="SUPFAM" id="SSF46785">
    <property type="entry name" value="Winged helix' DNA-binding domain"/>
    <property type="match status" value="1"/>
</dbReference>
<keyword evidence="3" id="KW-0238">DNA-binding</keyword>
<dbReference type="SUPFAM" id="SSF53850">
    <property type="entry name" value="Periplasmic binding protein-like II"/>
    <property type="match status" value="1"/>
</dbReference>
<dbReference type="InterPro" id="IPR000847">
    <property type="entry name" value="LysR_HTH_N"/>
</dbReference>
<dbReference type="Pfam" id="PF03466">
    <property type="entry name" value="LysR_substrate"/>
    <property type="match status" value="1"/>
</dbReference>
<comment type="similarity">
    <text evidence="1">Belongs to the LysR transcriptional regulatory family.</text>
</comment>
<evidence type="ECO:0000256" key="3">
    <source>
        <dbReference type="ARBA" id="ARBA00023125"/>
    </source>
</evidence>
<dbReference type="PROSITE" id="PS50931">
    <property type="entry name" value="HTH_LYSR"/>
    <property type="match status" value="1"/>
</dbReference>
<accession>A0A917AG33</accession>
<dbReference type="GO" id="GO:0003700">
    <property type="term" value="F:DNA-binding transcription factor activity"/>
    <property type="evidence" value="ECO:0007669"/>
    <property type="project" value="InterPro"/>
</dbReference>
<evidence type="ECO:0000256" key="4">
    <source>
        <dbReference type="ARBA" id="ARBA00023163"/>
    </source>
</evidence>
<dbReference type="InterPro" id="IPR005119">
    <property type="entry name" value="LysR_subst-bd"/>
</dbReference>
<evidence type="ECO:0000259" key="5">
    <source>
        <dbReference type="PROSITE" id="PS50931"/>
    </source>
</evidence>
<reference evidence="6" key="1">
    <citation type="journal article" date="2014" name="Int. J. Syst. Evol. Microbiol.">
        <title>Complete genome sequence of Corynebacterium casei LMG S-19264T (=DSM 44701T), isolated from a smear-ripened cheese.</title>
        <authorList>
            <consortium name="US DOE Joint Genome Institute (JGI-PGF)"/>
            <person name="Walter F."/>
            <person name="Albersmeier A."/>
            <person name="Kalinowski J."/>
            <person name="Ruckert C."/>
        </authorList>
    </citation>
    <scope>NUCLEOTIDE SEQUENCE</scope>
    <source>
        <strain evidence="6">CGMCC 1.16012</strain>
    </source>
</reference>
<protein>
    <recommendedName>
        <fullName evidence="5">HTH lysR-type domain-containing protein</fullName>
    </recommendedName>
</protein>
<gene>
    <name evidence="6" type="ORF">GCM10011517_17820</name>
</gene>
<reference evidence="6" key="2">
    <citation type="submission" date="2020-09" db="EMBL/GenBank/DDBJ databases">
        <authorList>
            <person name="Sun Q."/>
            <person name="Zhou Y."/>
        </authorList>
    </citation>
    <scope>NUCLEOTIDE SEQUENCE</scope>
    <source>
        <strain evidence="6">CGMCC 1.16012</strain>
    </source>
</reference>
<sequence length="317" mass="35243">MAHATGRLTFWGIEVFLATAEEGAISAAARRLGTSPSVVSQQLTSLEADLDVELLDRSKRPIALTAAGELFRKRAQTIFTEAQSARAEVSSRDLARLSHFHLGMIEDFDSDVTPRLLADMADDLKDCHFLLETGASHYLFDQLEGRALDMVACAEIGPVPDWAEVTPLLEEPFIAAAPKGQVSDPKALLDLPLIQYTHRHHMGRQIGTHLQEQGVSLSHRFELDSYHAIMAMVAAGSGWTILTPLGYHRAWRFRDMAEIFPLPFAPMSRRISLISRKGKLEDMPERVADRLRGLLQEAVVEPAIKQTPWLADTFKVL</sequence>
<keyword evidence="7" id="KW-1185">Reference proteome</keyword>
<dbReference type="InterPro" id="IPR036390">
    <property type="entry name" value="WH_DNA-bd_sf"/>
</dbReference>
<evidence type="ECO:0000256" key="2">
    <source>
        <dbReference type="ARBA" id="ARBA00023015"/>
    </source>
</evidence>
<dbReference type="Proteomes" id="UP000606730">
    <property type="component" value="Unassembled WGS sequence"/>
</dbReference>